<dbReference type="InterPro" id="IPR011641">
    <property type="entry name" value="Tyr-kin_ephrin_A/B_rcpt-like"/>
</dbReference>
<dbReference type="SUPFAM" id="SSF57184">
    <property type="entry name" value="Growth factor receptor domain"/>
    <property type="match status" value="2"/>
</dbReference>
<dbReference type="SUPFAM" id="SSF57196">
    <property type="entry name" value="EGF/Laminin"/>
    <property type="match status" value="1"/>
</dbReference>
<feature type="transmembrane region" description="Helical" evidence="2">
    <location>
        <begin position="341"/>
        <end position="362"/>
    </location>
</feature>
<dbReference type="Gene3D" id="2.10.50.10">
    <property type="entry name" value="Tumor Necrosis Factor Receptor, subunit A, domain 2"/>
    <property type="match status" value="4"/>
</dbReference>
<keyword evidence="1" id="KW-0245">EGF-like domain</keyword>
<sequence length="395" mass="42850">MFGFLLFSPQKEIFLTGLCSPGLHYDESGKRCLPCPKGTFQEEHGRTTCAACPVGTTTVAAGTKLHSKCIPFCPIGYYFDEASRVCEPCGLRGYQPERGQDRCIPCPDGTVPIYQNSTSLQHCLDKCKAGQQRSPDGSVCEPCAIGSFKSAEESVCMMCPAGFTTLSKASKSLTSCSIKICFPGTILNINTEKCEPCDYGLYMDEYDGRICKSCPVSTTTYQTGANSAKMCEWTNQCKAATHNCHWLAVCIDLPDENHKKMYSCKCKPGFVGSGFHCVDACQGFCQNGGVCLKTGRGETRCNCAQGFSGQRCQAVVDDDTCKSLLSAVGYKSHLLDPLGKYTFLSGVMLKLLLIFLVLAVLVQPRPVSNEKAVSRRIDLPELHLKLTSTATSGTI</sequence>
<evidence type="ECO:0000256" key="2">
    <source>
        <dbReference type="SAM" id="Phobius"/>
    </source>
</evidence>
<dbReference type="GO" id="GO:0007165">
    <property type="term" value="P:signal transduction"/>
    <property type="evidence" value="ECO:0007669"/>
    <property type="project" value="TreeGrafter"/>
</dbReference>
<dbReference type="GO" id="GO:0005615">
    <property type="term" value="C:extracellular space"/>
    <property type="evidence" value="ECO:0007669"/>
    <property type="project" value="TreeGrafter"/>
</dbReference>
<dbReference type="SMART" id="SM00181">
    <property type="entry name" value="EGF"/>
    <property type="match status" value="2"/>
</dbReference>
<feature type="disulfide bond" evidence="1">
    <location>
        <begin position="281"/>
        <end position="291"/>
    </location>
</feature>
<dbReference type="InterPro" id="IPR009030">
    <property type="entry name" value="Growth_fac_rcpt_cys_sf"/>
</dbReference>
<dbReference type="InterPro" id="IPR052071">
    <property type="entry name" value="SCUB_EGF-like_domain"/>
</dbReference>
<accession>A0A8S1HEJ1</accession>
<dbReference type="OrthoDB" id="382013at2759"/>
<feature type="domain" description="EGF-like" evidence="3">
    <location>
        <begin position="278"/>
        <end position="313"/>
    </location>
</feature>
<name>A0A8S1HEJ1_9PELO</name>
<keyword evidence="2" id="KW-0472">Membrane</keyword>
<comment type="caution">
    <text evidence="1">Lacks conserved residue(s) required for the propagation of feature annotation.</text>
</comment>
<dbReference type="GO" id="GO:0009986">
    <property type="term" value="C:cell surface"/>
    <property type="evidence" value="ECO:0007669"/>
    <property type="project" value="TreeGrafter"/>
</dbReference>
<dbReference type="SMART" id="SM01411">
    <property type="entry name" value="Ephrin_rec_like"/>
    <property type="match status" value="4"/>
</dbReference>
<evidence type="ECO:0000256" key="1">
    <source>
        <dbReference type="PROSITE-ProRule" id="PRU00076"/>
    </source>
</evidence>
<evidence type="ECO:0000313" key="5">
    <source>
        <dbReference type="Proteomes" id="UP000835052"/>
    </source>
</evidence>
<dbReference type="Proteomes" id="UP000835052">
    <property type="component" value="Unassembled WGS sequence"/>
</dbReference>
<gene>
    <name evidence="4" type="ORF">CAUJ_LOCUS9566</name>
</gene>
<keyword evidence="5" id="KW-1185">Reference proteome</keyword>
<evidence type="ECO:0000313" key="4">
    <source>
        <dbReference type="EMBL" id="CAD6193647.1"/>
    </source>
</evidence>
<keyword evidence="2" id="KW-0812">Transmembrane</keyword>
<dbReference type="Gene3D" id="2.10.25.10">
    <property type="entry name" value="Laminin"/>
    <property type="match status" value="2"/>
</dbReference>
<proteinExistence type="predicted"/>
<keyword evidence="1" id="KW-1015">Disulfide bond</keyword>
<dbReference type="InterPro" id="IPR000742">
    <property type="entry name" value="EGF"/>
</dbReference>
<keyword evidence="2" id="KW-1133">Transmembrane helix</keyword>
<dbReference type="Pfam" id="PF07699">
    <property type="entry name" value="Ephrin_rec_like"/>
    <property type="match status" value="4"/>
</dbReference>
<protein>
    <recommendedName>
        <fullName evidence="3">EGF-like domain-containing protein</fullName>
    </recommendedName>
</protein>
<reference evidence="4" key="1">
    <citation type="submission" date="2020-10" db="EMBL/GenBank/DDBJ databases">
        <authorList>
            <person name="Kikuchi T."/>
        </authorList>
    </citation>
    <scope>NUCLEOTIDE SEQUENCE</scope>
    <source>
        <strain evidence="4">NKZ352</strain>
    </source>
</reference>
<dbReference type="FunFam" id="2.10.50.10:FF:000018">
    <property type="entry name" value="Sushi, von Willebrand factor type A, EGF and pentraxin domain-containing 1"/>
    <property type="match status" value="1"/>
</dbReference>
<dbReference type="PROSITE" id="PS50026">
    <property type="entry name" value="EGF_3"/>
    <property type="match status" value="2"/>
</dbReference>
<organism evidence="4 5">
    <name type="scientific">Caenorhabditis auriculariae</name>
    <dbReference type="NCBI Taxonomy" id="2777116"/>
    <lineage>
        <taxon>Eukaryota</taxon>
        <taxon>Metazoa</taxon>
        <taxon>Ecdysozoa</taxon>
        <taxon>Nematoda</taxon>
        <taxon>Chromadorea</taxon>
        <taxon>Rhabditida</taxon>
        <taxon>Rhabditina</taxon>
        <taxon>Rhabditomorpha</taxon>
        <taxon>Rhabditoidea</taxon>
        <taxon>Rhabditidae</taxon>
        <taxon>Peloderinae</taxon>
        <taxon>Caenorhabditis</taxon>
    </lineage>
</organism>
<dbReference type="PANTHER" id="PTHR24046:SF5">
    <property type="entry name" value="EGF-LIKE DOMAIN-CONTAINING PROTEIN"/>
    <property type="match status" value="1"/>
</dbReference>
<dbReference type="AlphaFoldDB" id="A0A8S1HEJ1"/>
<comment type="caution">
    <text evidence="4">The sequence shown here is derived from an EMBL/GenBank/DDBJ whole genome shotgun (WGS) entry which is preliminary data.</text>
</comment>
<dbReference type="Pfam" id="PF00008">
    <property type="entry name" value="EGF"/>
    <property type="match status" value="1"/>
</dbReference>
<dbReference type="EMBL" id="CAJGYM010000037">
    <property type="protein sequence ID" value="CAD6193647.1"/>
    <property type="molecule type" value="Genomic_DNA"/>
</dbReference>
<feature type="disulfide bond" evidence="1">
    <location>
        <begin position="303"/>
        <end position="312"/>
    </location>
</feature>
<dbReference type="PANTHER" id="PTHR24046">
    <property type="entry name" value="SIGNAL PEPTIDE, CUB AND EGF-LIKE DOMAIN-CONTAINING"/>
    <property type="match status" value="1"/>
</dbReference>
<feature type="domain" description="EGF-like" evidence="3">
    <location>
        <begin position="233"/>
        <end position="276"/>
    </location>
</feature>
<evidence type="ECO:0000259" key="3">
    <source>
        <dbReference type="PROSITE" id="PS50026"/>
    </source>
</evidence>
<dbReference type="PROSITE" id="PS01186">
    <property type="entry name" value="EGF_2"/>
    <property type="match status" value="1"/>
</dbReference>
<dbReference type="PROSITE" id="PS00022">
    <property type="entry name" value="EGF_1"/>
    <property type="match status" value="1"/>
</dbReference>